<keyword evidence="2" id="KW-1185">Reference proteome</keyword>
<protein>
    <submittedName>
        <fullName evidence="1">Uncharacterized protein</fullName>
    </submittedName>
</protein>
<gene>
    <name evidence="1" type="ORF">GCM10022214_04220</name>
</gene>
<accession>A0ABP7UZK0</accession>
<evidence type="ECO:0000313" key="1">
    <source>
        <dbReference type="EMBL" id="GAA4055954.1"/>
    </source>
</evidence>
<organism evidence="1 2">
    <name type="scientific">Actinomadura miaoliensis</name>
    <dbReference type="NCBI Taxonomy" id="430685"/>
    <lineage>
        <taxon>Bacteria</taxon>
        <taxon>Bacillati</taxon>
        <taxon>Actinomycetota</taxon>
        <taxon>Actinomycetes</taxon>
        <taxon>Streptosporangiales</taxon>
        <taxon>Thermomonosporaceae</taxon>
        <taxon>Actinomadura</taxon>
    </lineage>
</organism>
<dbReference type="Proteomes" id="UP001500683">
    <property type="component" value="Unassembled WGS sequence"/>
</dbReference>
<comment type="caution">
    <text evidence="1">The sequence shown here is derived from an EMBL/GenBank/DDBJ whole genome shotgun (WGS) entry which is preliminary data.</text>
</comment>
<sequence>MLNDLTSGHPPPAPAADLIGTRFPTLRFAVPAAEVPLRTGPSQICGVRSLRVTWDRG</sequence>
<name>A0ABP7UZK0_9ACTN</name>
<proteinExistence type="predicted"/>
<dbReference type="EMBL" id="BAAAZG010000001">
    <property type="protein sequence ID" value="GAA4055954.1"/>
    <property type="molecule type" value="Genomic_DNA"/>
</dbReference>
<evidence type="ECO:0000313" key="2">
    <source>
        <dbReference type="Proteomes" id="UP001500683"/>
    </source>
</evidence>
<reference evidence="2" key="1">
    <citation type="journal article" date="2019" name="Int. J. Syst. Evol. Microbiol.">
        <title>The Global Catalogue of Microorganisms (GCM) 10K type strain sequencing project: providing services to taxonomists for standard genome sequencing and annotation.</title>
        <authorList>
            <consortium name="The Broad Institute Genomics Platform"/>
            <consortium name="The Broad Institute Genome Sequencing Center for Infectious Disease"/>
            <person name="Wu L."/>
            <person name="Ma J."/>
        </authorList>
    </citation>
    <scope>NUCLEOTIDE SEQUENCE [LARGE SCALE GENOMIC DNA]</scope>
    <source>
        <strain evidence="2">JCM 16702</strain>
    </source>
</reference>